<dbReference type="GO" id="GO:0072686">
    <property type="term" value="C:mitotic spindle"/>
    <property type="evidence" value="ECO:0007669"/>
    <property type="project" value="InterPro"/>
</dbReference>
<evidence type="ECO:0000256" key="18">
    <source>
        <dbReference type="SAM" id="MobiDB-lite"/>
    </source>
</evidence>
<feature type="region of interest" description="Disordered" evidence="18">
    <location>
        <begin position="180"/>
        <end position="200"/>
    </location>
</feature>
<evidence type="ECO:0000256" key="6">
    <source>
        <dbReference type="ARBA" id="ARBA00022454"/>
    </source>
</evidence>
<keyword evidence="20" id="KW-1185">Reference proteome</keyword>
<feature type="compositionally biased region" description="Pro residues" evidence="18">
    <location>
        <begin position="1"/>
        <end position="10"/>
    </location>
</feature>
<keyword evidence="6" id="KW-0158">Chromosome</keyword>
<feature type="region of interest" description="Disordered" evidence="18">
    <location>
        <begin position="1"/>
        <end position="27"/>
    </location>
</feature>
<keyword evidence="12" id="KW-0995">Kinetochore</keyword>
<feature type="region of interest" description="Disordered" evidence="18">
    <location>
        <begin position="206"/>
        <end position="225"/>
    </location>
</feature>
<evidence type="ECO:0000256" key="10">
    <source>
        <dbReference type="ARBA" id="ARBA00022776"/>
    </source>
</evidence>
<dbReference type="GO" id="GO:0044732">
    <property type="term" value="C:mitotic spindle pole body"/>
    <property type="evidence" value="ECO:0007669"/>
    <property type="project" value="TreeGrafter"/>
</dbReference>
<dbReference type="GO" id="GO:0008608">
    <property type="term" value="P:attachment of spindle microtubules to kinetochore"/>
    <property type="evidence" value="ECO:0007669"/>
    <property type="project" value="InterPro"/>
</dbReference>
<evidence type="ECO:0000256" key="11">
    <source>
        <dbReference type="ARBA" id="ARBA00022829"/>
    </source>
</evidence>
<feature type="region of interest" description="Disordered" evidence="18">
    <location>
        <begin position="112"/>
        <end position="168"/>
    </location>
</feature>
<evidence type="ECO:0000256" key="2">
    <source>
        <dbReference type="ARBA" id="ARBA00004186"/>
    </source>
</evidence>
<keyword evidence="16" id="KW-0137">Centromere</keyword>
<evidence type="ECO:0000256" key="16">
    <source>
        <dbReference type="ARBA" id="ARBA00023328"/>
    </source>
</evidence>
<name>A0A9W4U1A9_9ASCO</name>
<keyword evidence="8" id="KW-0132">Cell division</keyword>
<proteinExistence type="inferred from homology"/>
<dbReference type="GO" id="GO:0042729">
    <property type="term" value="C:DASH complex"/>
    <property type="evidence" value="ECO:0007669"/>
    <property type="project" value="InterPro"/>
</dbReference>
<evidence type="ECO:0000313" key="19">
    <source>
        <dbReference type="EMBL" id="CAI5759596.1"/>
    </source>
</evidence>
<feature type="region of interest" description="Disordered" evidence="18">
    <location>
        <begin position="231"/>
        <end position="359"/>
    </location>
</feature>
<evidence type="ECO:0000256" key="3">
    <source>
        <dbReference type="ARBA" id="ARBA00004629"/>
    </source>
</evidence>
<organism evidence="19 20">
    <name type="scientific">Candida verbasci</name>
    <dbReference type="NCBI Taxonomy" id="1227364"/>
    <lineage>
        <taxon>Eukaryota</taxon>
        <taxon>Fungi</taxon>
        <taxon>Dikarya</taxon>
        <taxon>Ascomycota</taxon>
        <taxon>Saccharomycotina</taxon>
        <taxon>Pichiomycetes</taxon>
        <taxon>Debaryomycetaceae</taxon>
        <taxon>Candida/Lodderomyces clade</taxon>
        <taxon>Candida</taxon>
    </lineage>
</organism>
<dbReference type="Pfam" id="PF08655">
    <property type="entry name" value="DASH_Ask1"/>
    <property type="match status" value="1"/>
</dbReference>
<keyword evidence="10" id="KW-0498">Mitosis</keyword>
<dbReference type="OrthoDB" id="5573898at2759"/>
<evidence type="ECO:0000256" key="13">
    <source>
        <dbReference type="ARBA" id="ARBA00023212"/>
    </source>
</evidence>
<keyword evidence="9" id="KW-0493">Microtubule</keyword>
<dbReference type="AlphaFoldDB" id="A0A9W4U1A9"/>
<feature type="compositionally biased region" description="Polar residues" evidence="18">
    <location>
        <begin position="231"/>
        <end position="240"/>
    </location>
</feature>
<evidence type="ECO:0000256" key="14">
    <source>
        <dbReference type="ARBA" id="ARBA00023242"/>
    </source>
</evidence>
<dbReference type="PANTHER" id="PTHR28200">
    <property type="entry name" value="DASH COMPLEX SUBUNIT ASK1"/>
    <property type="match status" value="1"/>
</dbReference>
<reference evidence="19" key="1">
    <citation type="submission" date="2022-12" db="EMBL/GenBank/DDBJ databases">
        <authorList>
            <person name="Brejova B."/>
        </authorList>
    </citation>
    <scope>NUCLEOTIDE SEQUENCE</scope>
</reference>
<gene>
    <name evidence="19" type="ORF">CANVERA_P4107</name>
</gene>
<keyword evidence="15" id="KW-0131">Cell cycle</keyword>
<evidence type="ECO:0000256" key="17">
    <source>
        <dbReference type="ARBA" id="ARBA00029735"/>
    </source>
</evidence>
<keyword evidence="13" id="KW-0206">Cytoskeleton</keyword>
<dbReference type="GO" id="GO:0005874">
    <property type="term" value="C:microtubule"/>
    <property type="evidence" value="ECO:0007669"/>
    <property type="project" value="UniProtKB-KW"/>
</dbReference>
<keyword evidence="11" id="KW-0159">Chromosome partition</keyword>
<comment type="subcellular location">
    <subcellularLocation>
        <location evidence="3">Chromosome</location>
        <location evidence="3">Centromere</location>
        <location evidence="3">Kinetochore</location>
    </subcellularLocation>
    <subcellularLocation>
        <location evidence="2">Cytoplasm</location>
        <location evidence="2">Cytoskeleton</location>
        <location evidence="2">Spindle</location>
    </subcellularLocation>
    <subcellularLocation>
        <location evidence="1">Nucleus</location>
    </subcellularLocation>
</comment>
<dbReference type="GO" id="GO:0051301">
    <property type="term" value="P:cell division"/>
    <property type="evidence" value="ECO:0007669"/>
    <property type="project" value="UniProtKB-KW"/>
</dbReference>
<evidence type="ECO:0000256" key="9">
    <source>
        <dbReference type="ARBA" id="ARBA00022701"/>
    </source>
</evidence>
<dbReference type="EMBL" id="CANTUO010000004">
    <property type="protein sequence ID" value="CAI5759596.1"/>
    <property type="molecule type" value="Genomic_DNA"/>
</dbReference>
<protein>
    <recommendedName>
        <fullName evidence="5">DASH complex subunit ASK1</fullName>
    </recommendedName>
    <alternativeName>
        <fullName evidence="17">Outer kinetochore protein ASK1</fullName>
    </alternativeName>
</protein>
<dbReference type="PANTHER" id="PTHR28200:SF1">
    <property type="entry name" value="DASH COMPLEX SUBUNIT ASK1"/>
    <property type="match status" value="1"/>
</dbReference>
<evidence type="ECO:0000256" key="4">
    <source>
        <dbReference type="ARBA" id="ARBA00010731"/>
    </source>
</evidence>
<sequence>MKRLSIPPPSSSKRKSSSSNNKDDDLHAARQILEQLDQDTTSVLQDIDKNISRANQIINDRIIPAVKGYAIESQKVWENAGFWKHFFEQSANIELNTYEEPIDISKGVFTKEDEENQSDSDPLLKFKKPLLRHQDEETPTWSTDQKATPKRREKSDLSSIQQKPSPVKIHTIRQSLEAYHRLSVSPKKQQDSQRTPLSTRRQTVIQNILNSSPTFPEPPILKSEIGTENNSNIFQASSSPKKPIDLQKFPDTPKYKRLSGGSIPNLNKDDEILEPPQLSDKVGEGTVSSSLNAPELRTIKDSSNKRRKTNDPDNIFLERNSPSNHSEHSNHSKSRFDEALLNLRDQLRPPNSGDEVNEVVKDVTENVKKDASGKDNDNLTAELGPLREKWDRLTNKKGFSS</sequence>
<evidence type="ECO:0000256" key="1">
    <source>
        <dbReference type="ARBA" id="ARBA00004123"/>
    </source>
</evidence>
<comment type="caution">
    <text evidence="19">The sequence shown here is derived from an EMBL/GenBank/DDBJ whole genome shotgun (WGS) entry which is preliminary data.</text>
</comment>
<dbReference type="InterPro" id="IPR013964">
    <property type="entry name" value="DASH_Ask1"/>
</dbReference>
<evidence type="ECO:0000256" key="8">
    <source>
        <dbReference type="ARBA" id="ARBA00022618"/>
    </source>
</evidence>
<evidence type="ECO:0000313" key="20">
    <source>
        <dbReference type="Proteomes" id="UP001152885"/>
    </source>
</evidence>
<accession>A0A9W4U1A9</accession>
<evidence type="ECO:0000256" key="12">
    <source>
        <dbReference type="ARBA" id="ARBA00022838"/>
    </source>
</evidence>
<evidence type="ECO:0000256" key="7">
    <source>
        <dbReference type="ARBA" id="ARBA00022490"/>
    </source>
</evidence>
<evidence type="ECO:0000256" key="5">
    <source>
        <dbReference type="ARBA" id="ARBA00014520"/>
    </source>
</evidence>
<keyword evidence="14" id="KW-0539">Nucleus</keyword>
<dbReference type="Proteomes" id="UP001152885">
    <property type="component" value="Unassembled WGS sequence"/>
</dbReference>
<keyword evidence="7" id="KW-0963">Cytoplasm</keyword>
<comment type="similarity">
    <text evidence="4">Belongs to the DASH complex ASK1 family.</text>
</comment>
<evidence type="ECO:0000256" key="15">
    <source>
        <dbReference type="ARBA" id="ARBA00023306"/>
    </source>
</evidence>
<feature type="compositionally biased region" description="Basic and acidic residues" evidence="18">
    <location>
        <begin position="325"/>
        <end position="338"/>
    </location>
</feature>